<protein>
    <submittedName>
        <fullName evidence="1">Uncharacterized protein</fullName>
    </submittedName>
</protein>
<evidence type="ECO:0000313" key="1">
    <source>
        <dbReference type="EMBL" id="SMR41369.1"/>
    </source>
</evidence>
<proteinExistence type="predicted"/>
<sequence length="276" mass="29765">MLTIDLQMMKTIAVSCLPRGFFSRSFQELAVAAPDDLAAKRIVAACQVMVDKEKKKVRDAKAAAGEATPFAATPAGKGKTWPSAPFSTGSFSSTMSSMGTLNDSQPMKIDNTREYRAPACAINRPDEGLTATPLRRKLPEGWKMRRKTKAANLQLFPLALGVGRWSGSIPLPWRQHVSNLPSLDAFSSPASSDAYSGPFTPDTQGMDEGTFPGLGGNAVQSTQRDVKIENGVPVRSSHAAPSMQHADFHPRQLSSWPTMVGHRYDAVACPEVPAYT</sequence>
<accession>A0A2H1FJ95</accession>
<gene>
    <name evidence="1" type="ORF">ZT1E4_G147</name>
</gene>
<dbReference type="EMBL" id="LT854253">
    <property type="protein sequence ID" value="SMR41369.1"/>
    <property type="molecule type" value="Genomic_DNA"/>
</dbReference>
<name>A0A2H1FJ95_ZYMTR</name>
<reference evidence="2" key="1">
    <citation type="submission" date="2017-05" db="EMBL/GenBank/DDBJ databases">
        <authorList>
            <person name="Song R."/>
            <person name="Chenine A.L."/>
            <person name="Ruprecht R.M."/>
        </authorList>
    </citation>
    <scope>NUCLEOTIDE SEQUENCE [LARGE SCALE GENOMIC DNA]</scope>
</reference>
<evidence type="ECO:0000313" key="2">
    <source>
        <dbReference type="Proteomes" id="UP000245764"/>
    </source>
</evidence>
<dbReference type="Proteomes" id="UP000245764">
    <property type="component" value="Chromosome 1"/>
</dbReference>
<dbReference type="AlphaFoldDB" id="A0A2H1FJ95"/>
<organism evidence="1 2">
    <name type="scientific">Zymoseptoria tritici ST99CH_1E4</name>
    <dbReference type="NCBI Taxonomy" id="1276532"/>
    <lineage>
        <taxon>Eukaryota</taxon>
        <taxon>Fungi</taxon>
        <taxon>Dikarya</taxon>
        <taxon>Ascomycota</taxon>
        <taxon>Pezizomycotina</taxon>
        <taxon>Dothideomycetes</taxon>
        <taxon>Dothideomycetidae</taxon>
        <taxon>Mycosphaerellales</taxon>
        <taxon>Mycosphaerellaceae</taxon>
        <taxon>Zymoseptoria</taxon>
    </lineage>
</organism>